<keyword evidence="1" id="KW-0472">Membrane</keyword>
<dbReference type="EMBL" id="FXLY01000003">
    <property type="protein sequence ID" value="SMN18968.1"/>
    <property type="molecule type" value="Genomic_DNA"/>
</dbReference>
<evidence type="ECO:0000256" key="1">
    <source>
        <dbReference type="SAM" id="Phobius"/>
    </source>
</evidence>
<proteinExistence type="predicted"/>
<feature type="transmembrane region" description="Helical" evidence="1">
    <location>
        <begin position="18"/>
        <end position="39"/>
    </location>
</feature>
<dbReference type="Proteomes" id="UP000196158">
    <property type="component" value="Unassembled WGS sequence"/>
</dbReference>
<protein>
    <submittedName>
        <fullName evidence="2">Uncharacterized protein</fullName>
    </submittedName>
</protein>
<sequence length="171" mass="19641">MCIIIIIIVPLHLYLDTFLIFIVCILTLLSITIVINFLIFCSHKICLLGDELKAKRCIFLTFRSKRQVPVRILRIANKTGQQSHSYHTARRKGGTTSKDKNKACIISSATLFASFLHFVSQHFHAERKVKTNNRGGLSERVRKTCAKQERNGWAHAHSNIYFSPWKLCAER</sequence>
<dbReference type="AlphaFoldDB" id="A0A1X7R001"/>
<name>A0A1X7R001_9SACH</name>
<keyword evidence="1" id="KW-1133">Transmembrane helix</keyword>
<keyword evidence="1" id="KW-0812">Transmembrane</keyword>
<gene>
    <name evidence="2" type="ORF">KASA_0P00935G</name>
</gene>
<keyword evidence="3" id="KW-1185">Reference proteome</keyword>
<reference evidence="2 3" key="1">
    <citation type="submission" date="2017-04" db="EMBL/GenBank/DDBJ databases">
        <authorList>
            <person name="Afonso C.L."/>
            <person name="Miller P.J."/>
            <person name="Scott M.A."/>
            <person name="Spackman E."/>
            <person name="Goraichik I."/>
            <person name="Dimitrov K.M."/>
            <person name="Suarez D.L."/>
            <person name="Swayne D.E."/>
        </authorList>
    </citation>
    <scope>NUCLEOTIDE SEQUENCE [LARGE SCALE GENOMIC DNA]</scope>
</reference>
<accession>A0A1X7R001</accession>
<organism evidence="2 3">
    <name type="scientific">Maudiozyma saulgeensis</name>
    <dbReference type="NCBI Taxonomy" id="1789683"/>
    <lineage>
        <taxon>Eukaryota</taxon>
        <taxon>Fungi</taxon>
        <taxon>Dikarya</taxon>
        <taxon>Ascomycota</taxon>
        <taxon>Saccharomycotina</taxon>
        <taxon>Saccharomycetes</taxon>
        <taxon>Saccharomycetales</taxon>
        <taxon>Saccharomycetaceae</taxon>
        <taxon>Maudiozyma</taxon>
    </lineage>
</organism>
<evidence type="ECO:0000313" key="3">
    <source>
        <dbReference type="Proteomes" id="UP000196158"/>
    </source>
</evidence>
<evidence type="ECO:0000313" key="2">
    <source>
        <dbReference type="EMBL" id="SMN18968.1"/>
    </source>
</evidence>